<gene>
    <name evidence="3" type="ORF">H3Z74_11680</name>
</gene>
<dbReference type="KEGG" id="spap:H3Z74_11680"/>
<dbReference type="InterPro" id="IPR024134">
    <property type="entry name" value="SOD_Cu/Zn_/chaperone"/>
</dbReference>
<protein>
    <submittedName>
        <fullName evidence="3">Superoxide dismutase family protein</fullName>
    </submittedName>
</protein>
<evidence type="ECO:0000313" key="3">
    <source>
        <dbReference type="EMBL" id="QNQ11732.1"/>
    </source>
</evidence>
<dbReference type="GO" id="GO:0005507">
    <property type="term" value="F:copper ion binding"/>
    <property type="evidence" value="ECO:0007669"/>
    <property type="project" value="InterPro"/>
</dbReference>
<dbReference type="Gene3D" id="2.60.40.200">
    <property type="entry name" value="Superoxide dismutase, copper/zinc binding domain"/>
    <property type="match status" value="1"/>
</dbReference>
<dbReference type="InterPro" id="IPR001424">
    <property type="entry name" value="SOD_Cu_Zn_dom"/>
</dbReference>
<dbReference type="PANTHER" id="PTHR10003">
    <property type="entry name" value="SUPEROXIDE DISMUTASE CU-ZN -RELATED"/>
    <property type="match status" value="1"/>
</dbReference>
<keyword evidence="4" id="KW-1185">Reference proteome</keyword>
<name>A0A7H0LPX9_9SPHN</name>
<sequence>MRTILIGTAALAILGLAGCKEKALETGAPVAGGARAVATLKTAAGAEVGRVTASEVAGGLRFTIDAKAMPSGTHGAHVHTTGLCEGPDFASAGGHWNPTGMKHGSMNPQGPHEGDLPNLIIGTDGRGTLGITIPGATMAGLLDGDGSALVVHAAADDLMTDPSGNSGARIACGVFGAS</sequence>
<evidence type="ECO:0000313" key="4">
    <source>
        <dbReference type="Proteomes" id="UP000516148"/>
    </source>
</evidence>
<comment type="similarity">
    <text evidence="1">Belongs to the Cu-Zn superoxide dismutase family.</text>
</comment>
<feature type="domain" description="Superoxide dismutase copper/zinc binding" evidence="2">
    <location>
        <begin position="49"/>
        <end position="174"/>
    </location>
</feature>
<dbReference type="EMBL" id="CP061038">
    <property type="protein sequence ID" value="QNQ11732.1"/>
    <property type="molecule type" value="Genomic_DNA"/>
</dbReference>
<dbReference type="Pfam" id="PF00080">
    <property type="entry name" value="Sod_Cu"/>
    <property type="match status" value="1"/>
</dbReference>
<evidence type="ECO:0000259" key="2">
    <source>
        <dbReference type="Pfam" id="PF00080"/>
    </source>
</evidence>
<dbReference type="PROSITE" id="PS51257">
    <property type="entry name" value="PROKAR_LIPOPROTEIN"/>
    <property type="match status" value="1"/>
</dbReference>
<reference evidence="3 4" key="1">
    <citation type="submission" date="2020-09" db="EMBL/GenBank/DDBJ databases">
        <title>Sphingomonas sp., a new species isolated from pork steak.</title>
        <authorList>
            <person name="Heidler von Heilborn D."/>
        </authorList>
    </citation>
    <scope>NUCLEOTIDE SEQUENCE [LARGE SCALE GENOMIC DNA]</scope>
    <source>
        <strain evidence="4">S8-3T</strain>
    </source>
</reference>
<organism evidence="3 4">
    <name type="scientific">Sphingomonas alpina</name>
    <dbReference type="NCBI Taxonomy" id="653931"/>
    <lineage>
        <taxon>Bacteria</taxon>
        <taxon>Pseudomonadati</taxon>
        <taxon>Pseudomonadota</taxon>
        <taxon>Alphaproteobacteria</taxon>
        <taxon>Sphingomonadales</taxon>
        <taxon>Sphingomonadaceae</taxon>
        <taxon>Sphingomonas</taxon>
    </lineage>
</organism>
<proteinExistence type="inferred from homology"/>
<dbReference type="InterPro" id="IPR036423">
    <property type="entry name" value="SOD-like_Cu/Zn_dom_sf"/>
</dbReference>
<dbReference type="Proteomes" id="UP000516148">
    <property type="component" value="Chromosome"/>
</dbReference>
<dbReference type="AlphaFoldDB" id="A0A7H0LPX9"/>
<dbReference type="SUPFAM" id="SSF49329">
    <property type="entry name" value="Cu,Zn superoxide dismutase-like"/>
    <property type="match status" value="1"/>
</dbReference>
<evidence type="ECO:0000256" key="1">
    <source>
        <dbReference type="ARBA" id="ARBA00010457"/>
    </source>
</evidence>
<dbReference type="GO" id="GO:0006801">
    <property type="term" value="P:superoxide metabolic process"/>
    <property type="evidence" value="ECO:0007669"/>
    <property type="project" value="InterPro"/>
</dbReference>
<dbReference type="RefSeq" id="WP_187764037.1">
    <property type="nucleotide sequence ID" value="NZ_CP061038.1"/>
</dbReference>
<accession>A0A7H0LPX9</accession>
<dbReference type="CDD" id="cd00305">
    <property type="entry name" value="Cu-Zn_Superoxide_Dismutase"/>
    <property type="match status" value="1"/>
</dbReference>